<proteinExistence type="predicted"/>
<dbReference type="OrthoDB" id="2898636at2759"/>
<dbReference type="EMBL" id="ML769539">
    <property type="protein sequence ID" value="KAE9394984.1"/>
    <property type="molecule type" value="Genomic_DNA"/>
</dbReference>
<reference evidence="2" key="1">
    <citation type="journal article" date="2019" name="Environ. Microbiol.">
        <title>Fungal ecological strategies reflected in gene transcription - a case study of two litter decomposers.</title>
        <authorList>
            <person name="Barbi F."/>
            <person name="Kohler A."/>
            <person name="Barry K."/>
            <person name="Baskaran P."/>
            <person name="Daum C."/>
            <person name="Fauchery L."/>
            <person name="Ihrmark K."/>
            <person name="Kuo A."/>
            <person name="LaButti K."/>
            <person name="Lipzen A."/>
            <person name="Morin E."/>
            <person name="Grigoriev I.V."/>
            <person name="Henrissat B."/>
            <person name="Lindahl B."/>
            <person name="Martin F."/>
        </authorList>
    </citation>
    <scope>NUCLEOTIDE SEQUENCE</scope>
    <source>
        <strain evidence="2">JB14</strain>
    </source>
</reference>
<organism evidence="2 3">
    <name type="scientific">Gymnopus androsaceus JB14</name>
    <dbReference type="NCBI Taxonomy" id="1447944"/>
    <lineage>
        <taxon>Eukaryota</taxon>
        <taxon>Fungi</taxon>
        <taxon>Dikarya</taxon>
        <taxon>Basidiomycota</taxon>
        <taxon>Agaricomycotina</taxon>
        <taxon>Agaricomycetes</taxon>
        <taxon>Agaricomycetidae</taxon>
        <taxon>Agaricales</taxon>
        <taxon>Marasmiineae</taxon>
        <taxon>Omphalotaceae</taxon>
        <taxon>Gymnopus</taxon>
    </lineage>
</organism>
<feature type="chain" id="PRO_5025652283" evidence="1">
    <location>
        <begin position="22"/>
        <end position="172"/>
    </location>
</feature>
<evidence type="ECO:0000256" key="1">
    <source>
        <dbReference type="SAM" id="SignalP"/>
    </source>
</evidence>
<keyword evidence="3" id="KW-1185">Reference proteome</keyword>
<dbReference type="Proteomes" id="UP000799118">
    <property type="component" value="Unassembled WGS sequence"/>
</dbReference>
<dbReference type="AlphaFoldDB" id="A0A6A4HCH0"/>
<name>A0A6A4HCH0_9AGAR</name>
<protein>
    <submittedName>
        <fullName evidence="2">Uncharacterized protein</fullName>
    </submittedName>
</protein>
<gene>
    <name evidence="2" type="ORF">BT96DRAFT_923123</name>
</gene>
<keyword evidence="1" id="KW-0732">Signal</keyword>
<accession>A0A6A4HCH0</accession>
<sequence>MLDFTSAFVLSILAFSSVVKAQNMVAISWNSTSPYGQSQGNFSLVESTYGYAMTFSDSTSNLTGIYSEEFGSVVQHCPVIGYVAALIPVAGITPATYVLQWVDPTTSLPEGSSTTSIVPATGGFVSTLGSGIFTEVEVGGSPVFAWVEETAEEHGDVQAWIDTTPITSDACS</sequence>
<feature type="signal peptide" evidence="1">
    <location>
        <begin position="1"/>
        <end position="21"/>
    </location>
</feature>
<evidence type="ECO:0000313" key="3">
    <source>
        <dbReference type="Proteomes" id="UP000799118"/>
    </source>
</evidence>
<evidence type="ECO:0000313" key="2">
    <source>
        <dbReference type="EMBL" id="KAE9394984.1"/>
    </source>
</evidence>